<dbReference type="Proteomes" id="UP001209570">
    <property type="component" value="Unassembled WGS sequence"/>
</dbReference>
<sequence>MLSIAVSVRAYVNSRQKKQQQCHDDDDDALAAISRGGDIETIRIAASSPIPSIGTYNQLASDRSTAKSNASAPECTL</sequence>
<evidence type="ECO:0000313" key="2">
    <source>
        <dbReference type="Proteomes" id="UP001209570"/>
    </source>
</evidence>
<reference evidence="1" key="1">
    <citation type="submission" date="2021-12" db="EMBL/GenBank/DDBJ databases">
        <title>Prjna785345.</title>
        <authorList>
            <person name="Rujirawat T."/>
            <person name="Krajaejun T."/>
        </authorList>
    </citation>
    <scope>NUCLEOTIDE SEQUENCE</scope>
    <source>
        <strain evidence="1">Pi057C3</strain>
    </source>
</reference>
<dbReference type="EMBL" id="JAKCXM010005305">
    <property type="protein sequence ID" value="KAJ0389002.1"/>
    <property type="molecule type" value="Genomic_DNA"/>
</dbReference>
<comment type="caution">
    <text evidence="1">The sequence shown here is derived from an EMBL/GenBank/DDBJ whole genome shotgun (WGS) entry which is preliminary data.</text>
</comment>
<name>A0AAD5Q3U7_PYTIN</name>
<accession>A0AAD5Q3U7</accession>
<gene>
    <name evidence="1" type="ORF">P43SY_011512</name>
</gene>
<dbReference type="AlphaFoldDB" id="A0AAD5Q3U7"/>
<proteinExistence type="predicted"/>
<evidence type="ECO:0000313" key="1">
    <source>
        <dbReference type="EMBL" id="KAJ0389002.1"/>
    </source>
</evidence>
<protein>
    <submittedName>
        <fullName evidence="1">Uncharacterized protein</fullName>
    </submittedName>
</protein>
<keyword evidence="2" id="KW-1185">Reference proteome</keyword>
<organism evidence="1 2">
    <name type="scientific">Pythium insidiosum</name>
    <name type="common">Pythiosis disease agent</name>
    <dbReference type="NCBI Taxonomy" id="114742"/>
    <lineage>
        <taxon>Eukaryota</taxon>
        <taxon>Sar</taxon>
        <taxon>Stramenopiles</taxon>
        <taxon>Oomycota</taxon>
        <taxon>Peronosporomycetes</taxon>
        <taxon>Pythiales</taxon>
        <taxon>Pythiaceae</taxon>
        <taxon>Pythium</taxon>
    </lineage>
</organism>